<reference evidence="8 9" key="1">
    <citation type="submission" date="2019-03" db="EMBL/GenBank/DDBJ databases">
        <title>Cellulosimicrobium funkei JCM14302 Assembly.</title>
        <authorList>
            <person name="Dou T."/>
        </authorList>
    </citation>
    <scope>NUCLEOTIDE SEQUENCE [LARGE SCALE GENOMIC DNA]</scope>
    <source>
        <strain evidence="8 9">JCM 14302</strain>
    </source>
</reference>
<feature type="compositionally biased region" description="Basic residues" evidence="5">
    <location>
        <begin position="1"/>
        <end position="14"/>
    </location>
</feature>
<evidence type="ECO:0000256" key="2">
    <source>
        <dbReference type="ARBA" id="ARBA00022692"/>
    </source>
</evidence>
<evidence type="ECO:0000313" key="9">
    <source>
        <dbReference type="Proteomes" id="UP000298003"/>
    </source>
</evidence>
<dbReference type="Proteomes" id="UP000298003">
    <property type="component" value="Unassembled WGS sequence"/>
</dbReference>
<dbReference type="EMBL" id="SOZH01000005">
    <property type="protein sequence ID" value="TFF11329.1"/>
    <property type="molecule type" value="Genomic_DNA"/>
</dbReference>
<comment type="caution">
    <text evidence="8">The sequence shown here is derived from an EMBL/GenBank/DDBJ whole genome shotgun (WGS) entry which is preliminary data.</text>
</comment>
<evidence type="ECO:0000256" key="5">
    <source>
        <dbReference type="SAM" id="MobiDB-lite"/>
    </source>
</evidence>
<keyword evidence="3 6" id="KW-1133">Transmembrane helix</keyword>
<evidence type="ECO:0000256" key="4">
    <source>
        <dbReference type="ARBA" id="ARBA00023136"/>
    </source>
</evidence>
<dbReference type="InterPro" id="IPR003807">
    <property type="entry name" value="DUF202"/>
</dbReference>
<keyword evidence="2 6" id="KW-0812">Transmembrane</keyword>
<sequence length="158" mass="16396">MVRRGARHRGRARLGRPGPRRLSVSADEQGPPEPADTRRPRSVYGVGTEPDARFSLANERTALAWVRTGLGLVAGGVALTSFATFAGMAGLLDVVAGVACLAGAGFAGYALVSWRRNERALRLRWRLPAPSGLPVLVVGVVVLALLLAGYAVGAATGG</sequence>
<feature type="region of interest" description="Disordered" evidence="5">
    <location>
        <begin position="1"/>
        <end position="44"/>
    </location>
</feature>
<feature type="transmembrane region" description="Helical" evidence="6">
    <location>
        <begin position="133"/>
        <end position="152"/>
    </location>
</feature>
<proteinExistence type="predicted"/>
<accession>A0A4Y8R1Q1</accession>
<dbReference type="AlphaFoldDB" id="A0A4Y8R1Q1"/>
<evidence type="ECO:0000256" key="1">
    <source>
        <dbReference type="ARBA" id="ARBA00004127"/>
    </source>
</evidence>
<dbReference type="GO" id="GO:0012505">
    <property type="term" value="C:endomembrane system"/>
    <property type="evidence" value="ECO:0007669"/>
    <property type="project" value="UniProtKB-SubCell"/>
</dbReference>
<dbReference type="Pfam" id="PF02656">
    <property type="entry name" value="DUF202"/>
    <property type="match status" value="1"/>
</dbReference>
<evidence type="ECO:0000259" key="7">
    <source>
        <dbReference type="Pfam" id="PF02656"/>
    </source>
</evidence>
<organism evidence="8 9">
    <name type="scientific">Cellulosimicrobium funkei</name>
    <dbReference type="NCBI Taxonomy" id="264251"/>
    <lineage>
        <taxon>Bacteria</taxon>
        <taxon>Bacillati</taxon>
        <taxon>Actinomycetota</taxon>
        <taxon>Actinomycetes</taxon>
        <taxon>Micrococcales</taxon>
        <taxon>Promicromonosporaceae</taxon>
        <taxon>Cellulosimicrobium</taxon>
    </lineage>
</organism>
<feature type="domain" description="DUF202" evidence="7">
    <location>
        <begin position="53"/>
        <end position="120"/>
    </location>
</feature>
<keyword evidence="4 6" id="KW-0472">Membrane</keyword>
<comment type="subcellular location">
    <subcellularLocation>
        <location evidence="1">Endomembrane system</location>
        <topology evidence="1">Multi-pass membrane protein</topology>
    </subcellularLocation>
</comment>
<feature type="transmembrane region" description="Helical" evidence="6">
    <location>
        <begin position="62"/>
        <end position="85"/>
    </location>
</feature>
<feature type="transmembrane region" description="Helical" evidence="6">
    <location>
        <begin position="91"/>
        <end position="112"/>
    </location>
</feature>
<evidence type="ECO:0000256" key="3">
    <source>
        <dbReference type="ARBA" id="ARBA00022989"/>
    </source>
</evidence>
<evidence type="ECO:0000313" key="8">
    <source>
        <dbReference type="EMBL" id="TFF11329.1"/>
    </source>
</evidence>
<keyword evidence="9" id="KW-1185">Reference proteome</keyword>
<evidence type="ECO:0000256" key="6">
    <source>
        <dbReference type="SAM" id="Phobius"/>
    </source>
</evidence>
<gene>
    <name evidence="8" type="ORF">E1O70_08865</name>
</gene>
<name>A0A4Y8R1Q1_9MICO</name>
<protein>
    <submittedName>
        <fullName evidence="8">DUF202 domain-containing protein</fullName>
    </submittedName>
</protein>